<dbReference type="Gene3D" id="2.40.10.220">
    <property type="entry name" value="predicted glycosyltransferase like domains"/>
    <property type="match status" value="1"/>
</dbReference>
<accession>A0A0B0EQL9</accession>
<comment type="caution">
    <text evidence="2">The sequence shown here is derived from an EMBL/GenBank/DDBJ whole genome shotgun (WGS) entry which is preliminary data.</text>
</comment>
<dbReference type="AlphaFoldDB" id="A0A0B0EQL9"/>
<dbReference type="SUPFAM" id="SSF141371">
    <property type="entry name" value="PilZ domain-like"/>
    <property type="match status" value="1"/>
</dbReference>
<organism evidence="2 3">
    <name type="scientific">Candidatus Scalindua brodae</name>
    <dbReference type="NCBI Taxonomy" id="237368"/>
    <lineage>
        <taxon>Bacteria</taxon>
        <taxon>Pseudomonadati</taxon>
        <taxon>Planctomycetota</taxon>
        <taxon>Candidatus Brocadiia</taxon>
        <taxon>Candidatus Brocadiales</taxon>
        <taxon>Candidatus Scalinduaceae</taxon>
        <taxon>Candidatus Scalindua</taxon>
    </lineage>
</organism>
<proteinExistence type="predicted"/>
<dbReference type="EMBL" id="JRYO01000058">
    <property type="protein sequence ID" value="KHE93433.1"/>
    <property type="molecule type" value="Genomic_DNA"/>
</dbReference>
<reference evidence="2 3" key="1">
    <citation type="submission" date="2014-10" db="EMBL/GenBank/DDBJ databases">
        <title>Draft genome of anammox bacterium scalindua brodae, obtained using differential coverage binning of sequence data from two enrichment reactors.</title>
        <authorList>
            <person name="Speth D.R."/>
            <person name="Russ L."/>
            <person name="Kartal B."/>
            <person name="Op den Camp H.J."/>
            <person name="Dutilh B.E."/>
            <person name="Jetten M.S."/>
        </authorList>
    </citation>
    <scope>NUCLEOTIDE SEQUENCE [LARGE SCALE GENOMIC DNA]</scope>
    <source>
        <strain evidence="2">RU1</strain>
    </source>
</reference>
<protein>
    <submittedName>
        <fullName evidence="2">PilZ domain protein</fullName>
    </submittedName>
</protein>
<evidence type="ECO:0000259" key="1">
    <source>
        <dbReference type="Pfam" id="PF07238"/>
    </source>
</evidence>
<feature type="domain" description="PilZ" evidence="1">
    <location>
        <begin position="17"/>
        <end position="128"/>
    </location>
</feature>
<dbReference type="Pfam" id="PF07238">
    <property type="entry name" value="PilZ"/>
    <property type="match status" value="1"/>
</dbReference>
<name>A0A0B0EQL9_9BACT</name>
<evidence type="ECO:0000313" key="2">
    <source>
        <dbReference type="EMBL" id="KHE93433.1"/>
    </source>
</evidence>
<dbReference type="InterPro" id="IPR009875">
    <property type="entry name" value="PilZ_domain"/>
</dbReference>
<dbReference type="Proteomes" id="UP000030652">
    <property type="component" value="Unassembled WGS sequence"/>
</dbReference>
<gene>
    <name evidence="2" type="ORF">SCABRO_00859</name>
</gene>
<sequence length="138" mass="15714">MKLNAIQKNNRIHNDRERRKYQRVEKPVIIKFRVRPNNSQEMASSEWDMVGVNDLSVGGLFFNSSNNIQDSTVLDLKIGFSTSSTPVKCTGMVTRVKKQPDTSIFGIAAAFMEIEEDEKELINRFINQTIHSHLALTS</sequence>
<evidence type="ECO:0000313" key="3">
    <source>
        <dbReference type="Proteomes" id="UP000030652"/>
    </source>
</evidence>
<dbReference type="GO" id="GO:0035438">
    <property type="term" value="F:cyclic-di-GMP binding"/>
    <property type="evidence" value="ECO:0007669"/>
    <property type="project" value="InterPro"/>
</dbReference>